<organism evidence="3 4">
    <name type="scientific">Geospiza parvula</name>
    <name type="common">Small tree-finch</name>
    <name type="synonym">Camarhynchus parvulus</name>
    <dbReference type="NCBI Taxonomy" id="87175"/>
    <lineage>
        <taxon>Eukaryota</taxon>
        <taxon>Metazoa</taxon>
        <taxon>Chordata</taxon>
        <taxon>Craniata</taxon>
        <taxon>Vertebrata</taxon>
        <taxon>Euteleostomi</taxon>
        <taxon>Archelosauria</taxon>
        <taxon>Archosauria</taxon>
        <taxon>Dinosauria</taxon>
        <taxon>Saurischia</taxon>
        <taxon>Theropoda</taxon>
        <taxon>Coelurosauria</taxon>
        <taxon>Aves</taxon>
        <taxon>Neognathae</taxon>
        <taxon>Neoaves</taxon>
        <taxon>Telluraves</taxon>
        <taxon>Australaves</taxon>
        <taxon>Passeriformes</taxon>
        <taxon>Thraupidae</taxon>
        <taxon>Camarhynchus</taxon>
    </lineage>
</organism>
<feature type="coiled-coil region" evidence="1">
    <location>
        <begin position="411"/>
        <end position="480"/>
    </location>
</feature>
<dbReference type="AlphaFoldDB" id="A0A8C3MXA9"/>
<dbReference type="InterPro" id="IPR015425">
    <property type="entry name" value="FH2_Formin"/>
</dbReference>
<dbReference type="GO" id="GO:0030036">
    <property type="term" value="P:actin cytoskeleton organization"/>
    <property type="evidence" value="ECO:0007669"/>
    <property type="project" value="InterPro"/>
</dbReference>
<feature type="compositionally biased region" description="Basic and acidic residues" evidence="2">
    <location>
        <begin position="1041"/>
        <end position="1052"/>
    </location>
</feature>
<evidence type="ECO:0000256" key="2">
    <source>
        <dbReference type="SAM" id="MobiDB-lite"/>
    </source>
</evidence>
<feature type="region of interest" description="Disordered" evidence="2">
    <location>
        <begin position="983"/>
        <end position="1006"/>
    </location>
</feature>
<name>A0A8C3MXA9_GEOPR</name>
<reference evidence="3" key="2">
    <citation type="submission" date="2025-08" db="UniProtKB">
        <authorList>
            <consortium name="Ensembl"/>
        </authorList>
    </citation>
    <scope>IDENTIFICATION</scope>
</reference>
<dbReference type="InterPro" id="IPR010472">
    <property type="entry name" value="FH3_dom"/>
</dbReference>
<dbReference type="Pfam" id="PF06367">
    <property type="entry name" value="Drf_FH3"/>
    <property type="match status" value="1"/>
</dbReference>
<feature type="coiled-coil region" evidence="1">
    <location>
        <begin position="675"/>
        <end position="702"/>
    </location>
</feature>
<dbReference type="FunFam" id="1.20.58.2220:FF:000002">
    <property type="entry name" value="Dishevelled associated activator of morphogenesis 1"/>
    <property type="match status" value="1"/>
</dbReference>
<dbReference type="InterPro" id="IPR014768">
    <property type="entry name" value="GBD/FH3_dom"/>
</dbReference>
<accession>A0A8C3MXA9</accession>
<keyword evidence="4" id="KW-1185">Reference proteome</keyword>
<accession>A0A8U8AKK4</accession>
<dbReference type="SUPFAM" id="SSF48371">
    <property type="entry name" value="ARM repeat"/>
    <property type="match status" value="1"/>
</dbReference>
<reference evidence="3" key="3">
    <citation type="submission" date="2025-09" db="UniProtKB">
        <authorList>
            <consortium name="Ensembl"/>
        </authorList>
    </citation>
    <scope>IDENTIFICATION</scope>
</reference>
<reference evidence="3" key="1">
    <citation type="submission" date="2020-02" db="EMBL/GenBank/DDBJ databases">
        <authorList>
            <person name="Enbody D E."/>
            <person name="Pettersson E M."/>
        </authorList>
    </citation>
    <scope>NUCLEOTIDE SEQUENCE [LARGE SCALE GENOMIC DNA]</scope>
</reference>
<dbReference type="PANTHER" id="PTHR45725:SF7">
    <property type="entry name" value="DISHEVELED-ASSOCIATED ACTIVATOR OF MORPHOGENESIS 2"/>
    <property type="match status" value="1"/>
</dbReference>
<feature type="region of interest" description="Disordered" evidence="2">
    <location>
        <begin position="486"/>
        <end position="574"/>
    </location>
</feature>
<dbReference type="PROSITE" id="PS51232">
    <property type="entry name" value="GBD_FH3"/>
    <property type="match status" value="1"/>
</dbReference>
<feature type="compositionally biased region" description="Pro residues" evidence="2">
    <location>
        <begin position="513"/>
        <end position="544"/>
    </location>
</feature>
<dbReference type="InterPro" id="IPR014767">
    <property type="entry name" value="DAD_dom"/>
</dbReference>
<dbReference type="GO" id="GO:0048715">
    <property type="term" value="P:negative regulation of oligodendrocyte differentiation"/>
    <property type="evidence" value="ECO:0007669"/>
    <property type="project" value="TreeGrafter"/>
</dbReference>
<dbReference type="InterPro" id="IPR016024">
    <property type="entry name" value="ARM-type_fold"/>
</dbReference>
<dbReference type="PROSITE" id="PS51444">
    <property type="entry name" value="FH2"/>
    <property type="match status" value="1"/>
</dbReference>
<feature type="region of interest" description="Disordered" evidence="2">
    <location>
        <begin position="1025"/>
        <end position="1052"/>
    </location>
</feature>
<dbReference type="Pfam" id="PF06371">
    <property type="entry name" value="Drf_GBD"/>
    <property type="match status" value="1"/>
</dbReference>
<dbReference type="Gene3D" id="1.20.58.2220">
    <property type="entry name" value="Formin, FH2 domain"/>
    <property type="match status" value="1"/>
</dbReference>
<evidence type="ECO:0000313" key="4">
    <source>
        <dbReference type="Proteomes" id="UP000694382"/>
    </source>
</evidence>
<sequence length="1052" mass="121563">MAPRKRNRHALGFLCCFGGSDLPEINLKDNNPLQFLEFSVPIPPAEELNARFAELVDELDLTDKNREAMFALPPEKKWQIYCSKKKEQEDPNKLATSWPDYYIDRINSMAAISYHRDVFVTRFIELDGLSCLLNFLKSMDYETSESRIHTSVIGCIKALMNNSQGRAHVLAHPESINIISQSLRTENIKTKIAVLEILGAVCLVPDGHKKVLQAMLHYQVYAAERTRFQSLLNELDRSMGRYRDEVNLKTAIMSFINAVLNAGAGEDNLEFRLHLRYEFLMLGIQPVIDKLRGHENATLDRHLDFFEMVRNEDDLELAKRFDLIHIDTKSASQMFELIKKRLKHTDAYPYLLSILQHCLQMPCEYIYRFPEQGVLENWVKLWCSQIPGHTLPLKSLNDLISSFRLVNENEVKQWRDQAEKFRKDHAELMSRLEKKERECETKTQEKDEMMKTLNKMKDKLQKESLELRQTRDQMNDLVAQLNEFSHFLPTPHHPPPPGGPLALSSSHMSENLPPLPPPLPFSSCPPPPAPPPPPGGPPPPPGAPPFFSMGVPPPSTTTFSTSGPSLKKKSIPQPSHPLKSFNWAKLSERIHGTIWNEIDDLKAFKVLDLEDFEKMFSAYQRHQQHNTDCFPSLLKYMQKEMGSTEDLYLSTRKVKELSVIDGRRAQNCVILLSKLKLSNEEIRQAILKMDEQEDLAKDMLEQLLKFVPEKSDTDLLEEHKHEIERMARADRFLFEMSRIDHYQQRLQALFFKKKFPERLAEAKPKVEAILLASKELIRSKRLRQLLEVVLAFGNYMNKGQRGSAYGFKVSSLNKIADTKSSIDRNITLLHYLIMIFEKNYPDILDIQSELQHLPEAAKVNLVELEKEVNNIKTGLKAVETELDYQKRRMRESGDRFVPVMSDFITVASFSFSELEDLLNEARDKYAKALKHFGETEGKMQPDEFFGIFDTFLQSFAEAKQDLENMRKKKEEEERRARMEAMLKEQREKERRQKKAKAGSISEESGEFDDLVSALRSGEVFDKDLSKLKRNRKRSGNQGLETSRERVVTKLNY</sequence>
<dbReference type="Pfam" id="PF02181">
    <property type="entry name" value="FH2"/>
    <property type="match status" value="1"/>
</dbReference>
<dbReference type="SMART" id="SM01139">
    <property type="entry name" value="Drf_FH3"/>
    <property type="match status" value="1"/>
</dbReference>
<evidence type="ECO:0000256" key="1">
    <source>
        <dbReference type="SAM" id="Coils"/>
    </source>
</evidence>
<dbReference type="GO" id="GO:2000050">
    <property type="term" value="P:regulation of non-canonical Wnt signaling pathway"/>
    <property type="evidence" value="ECO:0007669"/>
    <property type="project" value="TreeGrafter"/>
</dbReference>
<dbReference type="InterPro" id="IPR010473">
    <property type="entry name" value="GTPase-bd"/>
</dbReference>
<dbReference type="SUPFAM" id="SSF101447">
    <property type="entry name" value="Formin homology 2 domain (FH2 domain)"/>
    <property type="match status" value="1"/>
</dbReference>
<dbReference type="Gene3D" id="1.25.10.10">
    <property type="entry name" value="Leucine-rich Repeat Variant"/>
    <property type="match status" value="1"/>
</dbReference>
<protein>
    <submittedName>
        <fullName evidence="3">Uncharacterized protein</fullName>
    </submittedName>
</protein>
<dbReference type="PROSITE" id="PS51231">
    <property type="entry name" value="DAD"/>
    <property type="match status" value="1"/>
</dbReference>
<dbReference type="PANTHER" id="PTHR45725">
    <property type="entry name" value="FORMIN HOMOLOGY 2 FAMILY MEMBER"/>
    <property type="match status" value="1"/>
</dbReference>
<dbReference type="InterPro" id="IPR011989">
    <property type="entry name" value="ARM-like"/>
</dbReference>
<dbReference type="SMART" id="SM01140">
    <property type="entry name" value="Drf_GBD"/>
    <property type="match status" value="1"/>
</dbReference>
<dbReference type="Proteomes" id="UP000694382">
    <property type="component" value="Chromosome 3"/>
</dbReference>
<dbReference type="GO" id="GO:0090263">
    <property type="term" value="P:positive regulation of canonical Wnt signaling pathway"/>
    <property type="evidence" value="ECO:0007669"/>
    <property type="project" value="TreeGrafter"/>
</dbReference>
<dbReference type="GO" id="GO:0003779">
    <property type="term" value="F:actin binding"/>
    <property type="evidence" value="ECO:0007669"/>
    <property type="project" value="InterPro"/>
</dbReference>
<feature type="compositionally biased region" description="Low complexity" evidence="2">
    <location>
        <begin position="556"/>
        <end position="565"/>
    </location>
</feature>
<dbReference type="FunFam" id="1.25.10.10:FF:000012">
    <property type="entry name" value="Dishevelled associated activator of morphogenesis 2"/>
    <property type="match status" value="1"/>
</dbReference>
<proteinExistence type="predicted"/>
<dbReference type="SMART" id="SM00498">
    <property type="entry name" value="FH2"/>
    <property type="match status" value="1"/>
</dbReference>
<keyword evidence="1" id="KW-0175">Coiled coil</keyword>
<dbReference type="InterPro" id="IPR042201">
    <property type="entry name" value="FH2_Formin_sf"/>
</dbReference>
<dbReference type="InterPro" id="IPR051425">
    <property type="entry name" value="Formin_Homology"/>
</dbReference>
<dbReference type="GO" id="GO:0031267">
    <property type="term" value="F:small GTPase binding"/>
    <property type="evidence" value="ECO:0007669"/>
    <property type="project" value="InterPro"/>
</dbReference>
<dbReference type="Gene3D" id="1.10.238.150">
    <property type="entry name" value="Formin, FH3 diaphanous domain"/>
    <property type="match status" value="1"/>
</dbReference>
<evidence type="ECO:0000313" key="3">
    <source>
        <dbReference type="Ensembl" id="ENSCPVP00000009641.2"/>
    </source>
</evidence>
<dbReference type="Ensembl" id="ENSCPVT00000010058.2">
    <property type="protein sequence ID" value="ENSCPVP00000009641.2"/>
    <property type="gene ID" value="ENSCPVG00000006914.2"/>
</dbReference>